<evidence type="ECO:0000256" key="17">
    <source>
        <dbReference type="SAM" id="Coils"/>
    </source>
</evidence>
<gene>
    <name evidence="15" type="primary">recB</name>
    <name evidence="21" type="ORF">PHACT_03355</name>
</gene>
<keyword evidence="9 15" id="KW-0460">Magnesium</keyword>
<dbReference type="GO" id="GO:0043138">
    <property type="term" value="F:3'-5' DNA helicase activity"/>
    <property type="evidence" value="ECO:0007669"/>
    <property type="project" value="UniProtKB-UniRule"/>
</dbReference>
<dbReference type="RefSeq" id="WP_070115912.1">
    <property type="nucleotide sequence ID" value="NZ_MASR01000001.1"/>
</dbReference>
<dbReference type="Gene3D" id="3.90.320.10">
    <property type="match status" value="1"/>
</dbReference>
<evidence type="ECO:0000256" key="11">
    <source>
        <dbReference type="ARBA" id="ARBA00023204"/>
    </source>
</evidence>
<keyword evidence="5 15" id="KW-0378">Hydrolase</keyword>
<evidence type="ECO:0000259" key="19">
    <source>
        <dbReference type="PROSITE" id="PS51198"/>
    </source>
</evidence>
<protein>
    <recommendedName>
        <fullName evidence="15">RecBCD enzyme subunit RecB</fullName>
        <ecNumber evidence="15">3.1.11.5</ecNumber>
        <ecNumber evidence="15">5.6.2.4</ecNumber>
    </recommendedName>
    <alternativeName>
        <fullName evidence="15">DNA 3'-5' helicase subunit RecB</fullName>
    </alternativeName>
    <alternativeName>
        <fullName evidence="15">Exonuclease V subunit RecB</fullName>
        <shortName evidence="15">ExoV subunit RecB</shortName>
    </alternativeName>
    <alternativeName>
        <fullName evidence="15">Helicase/nuclease RecBCD subunit RecB</fullName>
    </alternativeName>
</protein>
<keyword evidence="17" id="KW-0175">Coiled coil</keyword>
<evidence type="ECO:0000256" key="1">
    <source>
        <dbReference type="ARBA" id="ARBA00022722"/>
    </source>
</evidence>
<evidence type="ECO:0000256" key="8">
    <source>
        <dbReference type="ARBA" id="ARBA00022840"/>
    </source>
</evidence>
<dbReference type="PROSITE" id="PS51198">
    <property type="entry name" value="UVRD_HELICASE_ATP_BIND"/>
    <property type="match status" value="1"/>
</dbReference>
<dbReference type="EC" id="3.1.11.5" evidence="15"/>
<accession>A0A1E8CIS7</accession>
<dbReference type="GO" id="GO:0005524">
    <property type="term" value="F:ATP binding"/>
    <property type="evidence" value="ECO:0007669"/>
    <property type="project" value="UniProtKB-UniRule"/>
</dbReference>
<evidence type="ECO:0000256" key="10">
    <source>
        <dbReference type="ARBA" id="ARBA00023125"/>
    </source>
</evidence>
<dbReference type="AlphaFoldDB" id="A0A1E8CIS7"/>
<keyword evidence="7 15" id="KW-0269">Exonuclease</keyword>
<keyword evidence="3 15" id="KW-0547">Nucleotide-binding</keyword>
<dbReference type="Gene3D" id="1.10.486.10">
    <property type="entry name" value="PCRA, domain 4"/>
    <property type="match status" value="1"/>
</dbReference>
<dbReference type="Pfam" id="PF00580">
    <property type="entry name" value="UvrD-helicase"/>
    <property type="match status" value="1"/>
</dbReference>
<comment type="cofactor">
    <cofactor evidence="15">
        <name>Mg(2+)</name>
        <dbReference type="ChEBI" id="CHEBI:18420"/>
    </cofactor>
    <text evidence="15">Binds 1 Mg(2+) ion per subunit.</text>
</comment>
<keyword evidence="6 15" id="KW-0347">Helicase</keyword>
<dbReference type="EC" id="5.6.2.4" evidence="15"/>
<keyword evidence="4 15" id="KW-0227">DNA damage</keyword>
<dbReference type="Proteomes" id="UP000175669">
    <property type="component" value="Unassembled WGS sequence"/>
</dbReference>
<dbReference type="EMBL" id="MASR01000001">
    <property type="protein sequence ID" value="OFE12289.1"/>
    <property type="molecule type" value="Genomic_DNA"/>
</dbReference>
<keyword evidence="12 15" id="KW-0413">Isomerase</keyword>
<dbReference type="InterPro" id="IPR000212">
    <property type="entry name" value="DNA_helicase_UvrD/REP"/>
</dbReference>
<dbReference type="InterPro" id="IPR004586">
    <property type="entry name" value="RecB"/>
</dbReference>
<feature type="region of interest" description="Disordered" evidence="18">
    <location>
        <begin position="994"/>
        <end position="1022"/>
    </location>
</feature>
<comment type="caution">
    <text evidence="21">The sequence shown here is derived from an EMBL/GenBank/DDBJ whole genome shotgun (WGS) entry which is preliminary data.</text>
</comment>
<evidence type="ECO:0000256" key="2">
    <source>
        <dbReference type="ARBA" id="ARBA00022723"/>
    </source>
</evidence>
<feature type="binding site" evidence="15">
    <location>
        <position position="1148"/>
    </location>
    <ligand>
        <name>Mg(2+)</name>
        <dbReference type="ChEBI" id="CHEBI:18420"/>
    </ligand>
</feature>
<dbReference type="GO" id="GO:0008854">
    <property type="term" value="F:exodeoxyribonuclease V activity"/>
    <property type="evidence" value="ECO:0007669"/>
    <property type="project" value="UniProtKB-EC"/>
</dbReference>
<dbReference type="InterPro" id="IPR027417">
    <property type="entry name" value="P-loop_NTPase"/>
</dbReference>
<feature type="binding site" evidence="15">
    <location>
        <position position="1161"/>
    </location>
    <ligand>
        <name>Mg(2+)</name>
        <dbReference type="ChEBI" id="CHEBI:18420"/>
    </ligand>
</feature>
<feature type="coiled-coil region" evidence="17">
    <location>
        <begin position="227"/>
        <end position="279"/>
    </location>
</feature>
<dbReference type="InterPro" id="IPR011335">
    <property type="entry name" value="Restrct_endonuc-II-like"/>
</dbReference>
<feature type="region of interest" description="DNA-binding and helicase activity, interacts with RecC" evidence="15">
    <location>
        <begin position="1"/>
        <end position="926"/>
    </location>
</feature>
<dbReference type="PANTHER" id="PTHR11070">
    <property type="entry name" value="UVRD / RECB / PCRA DNA HELICASE FAMILY MEMBER"/>
    <property type="match status" value="1"/>
</dbReference>
<evidence type="ECO:0000313" key="22">
    <source>
        <dbReference type="Proteomes" id="UP000175669"/>
    </source>
</evidence>
<name>A0A1E8CIS7_9GAMM</name>
<evidence type="ECO:0000256" key="14">
    <source>
        <dbReference type="ARBA" id="ARBA00048988"/>
    </source>
</evidence>
<dbReference type="GO" id="GO:0003677">
    <property type="term" value="F:DNA binding"/>
    <property type="evidence" value="ECO:0007669"/>
    <property type="project" value="UniProtKB-UniRule"/>
</dbReference>
<evidence type="ECO:0000259" key="20">
    <source>
        <dbReference type="PROSITE" id="PS51217"/>
    </source>
</evidence>
<dbReference type="InterPro" id="IPR038726">
    <property type="entry name" value="PDDEXK_AddAB-type"/>
</dbReference>
<keyword evidence="22" id="KW-1185">Reference proteome</keyword>
<feature type="active site" description="For nuclease activity" evidence="15">
    <location>
        <position position="1161"/>
    </location>
</feature>
<keyword evidence="10 15" id="KW-0238">DNA-binding</keyword>
<evidence type="ECO:0000256" key="9">
    <source>
        <dbReference type="ARBA" id="ARBA00022842"/>
    </source>
</evidence>
<sequence length="1269" mass="142187">MSSAESVSQPLDIRTFPLHGSRLIEASAGTGKTFTIALLYARLILQHGDTAAFSSALTPEEILVVTFTDAATQELKDRIRARLADAARCFINPGDDCDEILNQLRADYDVSLWPQCARLLSTAAQSMDQAAVSTIHGWCYRMLREHAFDSGSLFQQTLITNQQDIYAELIRDYWRQHFYALPAAIAHLIYNDFGSPEDLLQSVRPLINKTNTTLTYAGEPLPEVTDLHQALAGYAEQAQRLNELENRARGAWAASQNELEDLLDELQAALNKVSYAEAKSPEGFAGLKQSLANWAQGSEAPPRMTRFAQDRWKLSGGKKAPAQPQHLALAAIGNWIAETEAAADCIGPDLRAVVLSHARRWLERALQRRLQEKAELGFDDLLLQLDRALQGPLGNKLAAQIRRDYPVAMIDEFQDTDPLQYRIFDKIYQLSDNRNDCALVLIGDPKQAIYSFRNADIYTYLAARRATTGRHYNLGVNYRSTRGVVDGINYLFGQAEAFAAGAFRFKQGDQNPLPFLPVAARGRDESLIIRDKEAPAITFWHLGSVDDDDAYGDQIDTIAITRFRAAIAARCASEIAGWLQDAKTGFSSAADFVRLRPNDIAILVRGRGEANEIRDALHARGLSSVYLSDRESVFASVEAADVLRWLRACAEPGDERKLRAALATTSLDLPLQRLEFLNRDELAWETETELFRQLHQLWQRQGVLPMLRQLMQAHALPQRLGHQADGHRRLTNLLHLAEYLQKASAQYEGEQALIRHLAEQMQDPDDEEVLRLESDNDLIRVVTIHKAKGLEYPLVCLPFAPALKEVDGRIKQVMIINDEQDSARRLEIAGNRRDTDAWQRADHERLSEDMRLLYVALTRARHGLWLGAAAISSGNNGRPVNHKGALGYLMSGGEPLSAMDVAEALQRWHEGCKHNIQLKPAPTLRTADDREHTESGAQASAGKPALISPRSPAENWWIASYSALKIGASDDAGPHSVEPEAPQDDQALEEKFTASSDALDSDPSDRRDFSRSAPGLHGFHRGPKPGTFLHGLLEWAEAEGFANAVENDQARLHLITQRCTQRDWQDDVERLDRWLVTFLNTTFTLPDQNQMTLTLLTLQQAEMEFLFASNHVAVSALDRLCQQFIQPGQSRPALLPKQLNGMIKGFIDLVFEYQGKYYVADWKSNYLGPYEASYTSQALAQEILHHRYDVQYAIYLLALHRLLRNRLPDYDYEKHVGGALYFFLRGHAAETQGLLADKPPVDFIDALDRLFQTGRSHDAGSTAKQETLF</sequence>
<dbReference type="PANTHER" id="PTHR11070:SF23">
    <property type="entry name" value="RECBCD ENZYME SUBUNIT RECB"/>
    <property type="match status" value="1"/>
</dbReference>
<reference evidence="22" key="1">
    <citation type="submission" date="2016-07" db="EMBL/GenBank/DDBJ databases">
        <authorList>
            <person name="Florea S."/>
            <person name="Webb J.S."/>
            <person name="Jaromczyk J."/>
            <person name="Schardl C.L."/>
        </authorList>
    </citation>
    <scope>NUCLEOTIDE SEQUENCE [LARGE SCALE GENOMIC DNA]</scope>
    <source>
        <strain evidence="22">KCTC 42131</strain>
    </source>
</reference>
<dbReference type="OrthoDB" id="9810135at2"/>
<evidence type="ECO:0000256" key="7">
    <source>
        <dbReference type="ARBA" id="ARBA00022839"/>
    </source>
</evidence>
<dbReference type="Gene3D" id="1.10.3170.10">
    <property type="entry name" value="Recbcd, chain B, domain 2"/>
    <property type="match status" value="1"/>
</dbReference>
<dbReference type="CDD" id="cd22352">
    <property type="entry name" value="RecB_C-like"/>
    <property type="match status" value="1"/>
</dbReference>
<feature type="region of interest" description="Disordered" evidence="18">
    <location>
        <begin position="919"/>
        <end position="948"/>
    </location>
</feature>
<dbReference type="PROSITE" id="PS51217">
    <property type="entry name" value="UVRD_HELICASE_CTER"/>
    <property type="match status" value="1"/>
</dbReference>
<comment type="miscellaneous">
    <text evidence="15">In the RecBCD complex, RecB has a slow 3'-5' helicase, an exonuclease activity and loads RecA onto ssDNA, RecD has a fast 5'-3' helicase activity, while RecC stimulates the ATPase and processivity of the RecB helicase and contributes to recognition of the Chi site.</text>
</comment>
<comment type="subunit">
    <text evidence="15">Heterotrimer of RecB, RecC and RecD. All subunits contribute to DNA-binding. Interacts with RecA.</text>
</comment>
<comment type="function">
    <text evidence="15">A helicase/nuclease that prepares dsDNA breaks (DSB) for recombinational DNA repair. Binds to DSBs and unwinds DNA via a highly rapid and processive ATP-dependent bidirectional helicase activity. Unwinds dsDNA until it encounters a Chi (crossover hotspot instigator) sequence from the 3' direction. Cuts ssDNA a few nucleotides 3' to the Chi site. The properties and activities of the enzyme are changed at Chi. The Chi-altered holoenzyme produces a long 3'-ssDNA overhang and facilitates RecA-binding to the ssDNA for homologous DNA recombination and repair. Holoenzyme degrades any linearized DNA that is unable to undergo homologous recombination. In the holoenzyme this subunit contributes ATPase, 3'-5' helicase, exonuclease activity and loads RecA onto ssDNA.</text>
</comment>
<evidence type="ECO:0000256" key="4">
    <source>
        <dbReference type="ARBA" id="ARBA00022763"/>
    </source>
</evidence>
<dbReference type="SUPFAM" id="SSF52540">
    <property type="entry name" value="P-loop containing nucleoside triphosphate hydrolases"/>
    <property type="match status" value="1"/>
</dbReference>
<dbReference type="GO" id="GO:0000724">
    <property type="term" value="P:double-strand break repair via homologous recombination"/>
    <property type="evidence" value="ECO:0007669"/>
    <property type="project" value="UniProtKB-UniRule"/>
</dbReference>
<keyword evidence="1 15" id="KW-0540">Nuclease</keyword>
<dbReference type="NCBIfam" id="TIGR00609">
    <property type="entry name" value="recB"/>
    <property type="match status" value="1"/>
</dbReference>
<keyword evidence="2 15" id="KW-0479">Metal-binding</keyword>
<comment type="domain">
    <text evidence="15">The C-terminal domain has nuclease activity and interacts with RecD. It interacts with RecA, facilitating its loading onto ssDNA.</text>
</comment>
<evidence type="ECO:0000256" key="16">
    <source>
        <dbReference type="PROSITE-ProRule" id="PRU00560"/>
    </source>
</evidence>
<evidence type="ECO:0000256" key="15">
    <source>
        <dbReference type="HAMAP-Rule" id="MF_01485"/>
    </source>
</evidence>
<dbReference type="Pfam" id="PF12705">
    <property type="entry name" value="PDDEXK_1"/>
    <property type="match status" value="1"/>
</dbReference>
<comment type="similarity">
    <text evidence="15">Belongs to the helicase family. UvrD subfamily.</text>
</comment>
<dbReference type="Gene3D" id="3.40.50.300">
    <property type="entry name" value="P-loop containing nucleotide triphosphate hydrolases"/>
    <property type="match status" value="2"/>
</dbReference>
<feature type="binding site" evidence="16">
    <location>
        <begin position="26"/>
        <end position="33"/>
    </location>
    <ligand>
        <name>ATP</name>
        <dbReference type="ChEBI" id="CHEBI:30616"/>
    </ligand>
</feature>
<dbReference type="GO" id="GO:0005829">
    <property type="term" value="C:cytosol"/>
    <property type="evidence" value="ECO:0007669"/>
    <property type="project" value="TreeGrafter"/>
</dbReference>
<dbReference type="InterPro" id="IPR014017">
    <property type="entry name" value="DNA_helicase_UvrD-like_C"/>
</dbReference>
<organism evidence="21 22">
    <name type="scientific">Pseudohongiella acticola</name>
    <dbReference type="NCBI Taxonomy" id="1524254"/>
    <lineage>
        <taxon>Bacteria</taxon>
        <taxon>Pseudomonadati</taxon>
        <taxon>Pseudomonadota</taxon>
        <taxon>Gammaproteobacteria</taxon>
        <taxon>Pseudomonadales</taxon>
        <taxon>Pseudohongiellaceae</taxon>
        <taxon>Pseudohongiella</taxon>
    </lineage>
</organism>
<feature type="domain" description="UvrD-like helicase ATP-binding" evidence="19">
    <location>
        <begin position="5"/>
        <end position="481"/>
    </location>
</feature>
<feature type="region of interest" description="Nuclease activity, interacts with RecD and RecA" evidence="15">
    <location>
        <begin position="955"/>
        <end position="1269"/>
    </location>
</feature>
<comment type="catalytic activity">
    <reaction evidence="13 15">
        <text>Couples ATP hydrolysis with the unwinding of duplex DNA by translocating in the 3'-5' direction.</text>
        <dbReference type="EC" id="5.6.2.4"/>
    </reaction>
</comment>
<feature type="domain" description="UvrD-like helicase C-terminal" evidence="20">
    <location>
        <begin position="518"/>
        <end position="789"/>
    </location>
</feature>
<dbReference type="HAMAP" id="MF_01485">
    <property type="entry name" value="RecB"/>
    <property type="match status" value="1"/>
</dbReference>
<comment type="catalytic activity">
    <reaction evidence="15">
        <text>Exonucleolytic cleavage (in the presence of ATP) in either 5'- to 3'- or 3'- to 5'-direction to yield 5'-phosphooligonucleotides.</text>
        <dbReference type="EC" id="3.1.11.5"/>
    </reaction>
</comment>
<dbReference type="InterPro" id="IPR011604">
    <property type="entry name" value="PDDEXK-like_dom_sf"/>
</dbReference>
<comment type="catalytic activity">
    <reaction evidence="14 15">
        <text>ATP + H2O = ADP + phosphate + H(+)</text>
        <dbReference type="Rhea" id="RHEA:13065"/>
        <dbReference type="ChEBI" id="CHEBI:15377"/>
        <dbReference type="ChEBI" id="CHEBI:15378"/>
        <dbReference type="ChEBI" id="CHEBI:30616"/>
        <dbReference type="ChEBI" id="CHEBI:43474"/>
        <dbReference type="ChEBI" id="CHEBI:456216"/>
        <dbReference type="EC" id="5.6.2.4"/>
    </reaction>
</comment>
<dbReference type="GO" id="GO:0000287">
    <property type="term" value="F:magnesium ion binding"/>
    <property type="evidence" value="ECO:0007669"/>
    <property type="project" value="UniProtKB-UniRule"/>
</dbReference>
<evidence type="ECO:0000313" key="21">
    <source>
        <dbReference type="EMBL" id="OFE12289.1"/>
    </source>
</evidence>
<evidence type="ECO:0000256" key="12">
    <source>
        <dbReference type="ARBA" id="ARBA00023235"/>
    </source>
</evidence>
<dbReference type="Pfam" id="PF13361">
    <property type="entry name" value="UvrD_C"/>
    <property type="match status" value="1"/>
</dbReference>
<proteinExistence type="inferred from homology"/>
<evidence type="ECO:0000256" key="6">
    <source>
        <dbReference type="ARBA" id="ARBA00022806"/>
    </source>
</evidence>
<evidence type="ECO:0000256" key="18">
    <source>
        <dbReference type="SAM" id="MobiDB-lite"/>
    </source>
</evidence>
<dbReference type="GO" id="GO:0009338">
    <property type="term" value="C:exodeoxyribonuclease V complex"/>
    <property type="evidence" value="ECO:0007669"/>
    <property type="project" value="TreeGrafter"/>
</dbReference>
<evidence type="ECO:0000256" key="13">
    <source>
        <dbReference type="ARBA" id="ARBA00034617"/>
    </source>
</evidence>
<comment type="domain">
    <text evidence="15">The N-terminal DNA-binding domain is a ssDNA-dependent ATPase and has ATP-dependent 3'-5' helicase function. This domain interacts with RecC.</text>
</comment>
<dbReference type="GO" id="GO:0016887">
    <property type="term" value="F:ATP hydrolysis activity"/>
    <property type="evidence" value="ECO:0007669"/>
    <property type="project" value="RHEA"/>
</dbReference>
<evidence type="ECO:0000256" key="5">
    <source>
        <dbReference type="ARBA" id="ARBA00022801"/>
    </source>
</evidence>
<keyword evidence="8 15" id="KW-0067">ATP-binding</keyword>
<dbReference type="InterPro" id="IPR014016">
    <property type="entry name" value="UvrD-like_ATP-bd"/>
</dbReference>
<feature type="binding site" evidence="15">
    <location>
        <position position="1030"/>
    </location>
    <ligand>
        <name>Mg(2+)</name>
        <dbReference type="ChEBI" id="CHEBI:18420"/>
    </ligand>
</feature>
<dbReference type="STRING" id="1524254.PHACT_03355"/>
<evidence type="ECO:0000256" key="3">
    <source>
        <dbReference type="ARBA" id="ARBA00022741"/>
    </source>
</evidence>
<dbReference type="SUPFAM" id="SSF52980">
    <property type="entry name" value="Restriction endonuclease-like"/>
    <property type="match status" value="1"/>
</dbReference>
<keyword evidence="11 15" id="KW-0234">DNA repair</keyword>